<dbReference type="Pfam" id="PF01933">
    <property type="entry name" value="CofD"/>
    <property type="match status" value="1"/>
</dbReference>
<dbReference type="InterPro" id="IPR010119">
    <property type="entry name" value="Gluconeogen_factor"/>
</dbReference>
<gene>
    <name evidence="3" type="ORF">ACD_78C00050G0004</name>
</gene>
<reference evidence="3" key="1">
    <citation type="journal article" date="2012" name="Science">
        <title>Fermentation, hydrogen, and sulfur metabolism in multiple uncultivated bacterial phyla.</title>
        <authorList>
            <person name="Wrighton K.C."/>
            <person name="Thomas B.C."/>
            <person name="Sharon I."/>
            <person name="Miller C.S."/>
            <person name="Castelle C.J."/>
            <person name="VerBerkmoes N.C."/>
            <person name="Wilkins M.J."/>
            <person name="Hettich R.L."/>
            <person name="Lipton M.S."/>
            <person name="Williams K.H."/>
            <person name="Long P.E."/>
            <person name="Banfield J.F."/>
        </authorList>
    </citation>
    <scope>NUCLEOTIDE SEQUENCE [LARGE SCALE GENOMIC DNA]</scope>
</reference>
<accession>K1YDY0</accession>
<dbReference type="EMBL" id="AMFJ01034050">
    <property type="protein sequence ID" value="EKD30463.1"/>
    <property type="molecule type" value="Genomic_DNA"/>
</dbReference>
<dbReference type="Gene3D" id="3.40.50.10680">
    <property type="entry name" value="CofD-like domains"/>
    <property type="match status" value="1"/>
</dbReference>
<dbReference type="SUPFAM" id="SSF142338">
    <property type="entry name" value="CofD-like"/>
    <property type="match status" value="1"/>
</dbReference>
<comment type="caution">
    <text evidence="3">The sequence shown here is derived from an EMBL/GenBank/DDBJ whole genome shotgun (WGS) entry which is preliminary data.</text>
</comment>
<dbReference type="GO" id="GO:0043743">
    <property type="term" value="F:LPPG:FO 2-phospho-L-lactate transferase activity"/>
    <property type="evidence" value="ECO:0007669"/>
    <property type="project" value="InterPro"/>
</dbReference>
<proteinExistence type="inferred from homology"/>
<dbReference type="PANTHER" id="PTHR30135:SF3">
    <property type="entry name" value="GLUCONEOGENESIS FACTOR-RELATED"/>
    <property type="match status" value="1"/>
</dbReference>
<dbReference type="InterPro" id="IPR002882">
    <property type="entry name" value="CofD"/>
</dbReference>
<evidence type="ECO:0000256" key="2">
    <source>
        <dbReference type="HAMAP-Rule" id="MF_00973"/>
    </source>
</evidence>
<name>K1YDY0_9BACT</name>
<comment type="subcellular location">
    <subcellularLocation>
        <location evidence="2">Cytoplasm</location>
    </subcellularLocation>
</comment>
<dbReference type="NCBIfam" id="TIGR01826">
    <property type="entry name" value="CofD_related"/>
    <property type="match status" value="1"/>
</dbReference>
<comment type="similarity">
    <text evidence="2">Belongs to the gluconeogenesis factor family.</text>
</comment>
<dbReference type="CDD" id="cd07187">
    <property type="entry name" value="YvcK_like"/>
    <property type="match status" value="1"/>
</dbReference>
<evidence type="ECO:0000256" key="1">
    <source>
        <dbReference type="ARBA" id="ARBA00022490"/>
    </source>
</evidence>
<comment type="function">
    <text evidence="2">Required for morphogenesis under gluconeogenic growth conditions.</text>
</comment>
<dbReference type="HAMAP" id="MF_00973">
    <property type="entry name" value="Gluconeogen_factor"/>
    <property type="match status" value="1"/>
</dbReference>
<evidence type="ECO:0000313" key="3">
    <source>
        <dbReference type="EMBL" id="EKD30463.1"/>
    </source>
</evidence>
<dbReference type="InterPro" id="IPR038136">
    <property type="entry name" value="CofD-like_dom_sf"/>
</dbReference>
<dbReference type="GO" id="GO:0008360">
    <property type="term" value="P:regulation of cell shape"/>
    <property type="evidence" value="ECO:0007669"/>
    <property type="project" value="UniProtKB-UniRule"/>
</dbReference>
<dbReference type="AlphaFoldDB" id="K1YDY0"/>
<keyword evidence="1 2" id="KW-0963">Cytoplasm</keyword>
<protein>
    <recommendedName>
        <fullName evidence="2">Putative gluconeogenesis factor</fullName>
    </recommendedName>
</protein>
<dbReference type="PANTHER" id="PTHR30135">
    <property type="entry name" value="UNCHARACTERIZED PROTEIN YVCK-RELATED"/>
    <property type="match status" value="1"/>
</dbReference>
<dbReference type="GO" id="GO:0005737">
    <property type="term" value="C:cytoplasm"/>
    <property type="evidence" value="ECO:0007669"/>
    <property type="project" value="UniProtKB-SubCell"/>
</dbReference>
<organism evidence="3">
    <name type="scientific">uncultured bacterium</name>
    <name type="common">gcode 4</name>
    <dbReference type="NCBI Taxonomy" id="1234023"/>
    <lineage>
        <taxon>Bacteria</taxon>
        <taxon>environmental samples</taxon>
    </lineage>
</organism>
<sequence length="323" mass="35916">MKVNITTIGWGTGTFNVLYGLKRNKDYNLAAIVSVSDSGGSTGEIRDQFGILPPGDIRRAIVALSEDTGIVRKLFEYRFKAGNRMSGHTIGNLLLTALTDITGSFEKGIQELSLMFDVRGKVIPVTLDDTQLGITLEDGTQIIGETNIDIPKHDANKGIRDAFLVGGGQLNPRAREVLVNSDYILIGPGDLYTSIVPNLLSEGMKEAIQESRAKIIYICNIMTKYGETNNFQVEDFVNVVEKYIGKNEIDYVLVNNAPIREELVLKYKQEENKQPVRITDISLFSNAPYKIIERDVVNEADYIRHDPEKLAGVIADFVEGWIK</sequence>